<keyword evidence="1" id="KW-0812">Transmembrane</keyword>
<dbReference type="Proteomes" id="UP000464330">
    <property type="component" value="Chromosome"/>
</dbReference>
<proteinExistence type="predicted"/>
<keyword evidence="1" id="KW-0472">Membrane</keyword>
<accession>A0A2L1UA40</accession>
<dbReference type="AlphaFoldDB" id="A0A2L1UA40"/>
<feature type="transmembrane region" description="Helical" evidence="1">
    <location>
        <begin position="12"/>
        <end position="31"/>
    </location>
</feature>
<evidence type="ECO:0000313" key="5">
    <source>
        <dbReference type="Proteomes" id="UP000464330"/>
    </source>
</evidence>
<dbReference type="EMBL" id="CP019655">
    <property type="protein sequence ID" value="AVF25021.1"/>
    <property type="molecule type" value="Genomic_DNA"/>
</dbReference>
<evidence type="ECO:0008006" key="6">
    <source>
        <dbReference type="Google" id="ProtNLM"/>
    </source>
</evidence>
<reference evidence="2 5" key="2">
    <citation type="journal article" date="2020" name="Int. J. Med. Microbiol.">
        <title>Discovery of Paenibacillus larvae ERIC V: Phenotypic and genomic comparison to genotypes ERIC I-IV reveal different inventories of virulence factors which correlate with epidemiological prevalences of American Foulbrood.</title>
        <authorList>
            <person name="Beims H."/>
            <person name="Bunk B."/>
            <person name="Erler S."/>
            <person name="Mohr K.I."/>
            <person name="Sproer C."/>
            <person name="Pradella S."/>
            <person name="Gunther G."/>
            <person name="Rohde M."/>
            <person name="von der Ohe W."/>
            <person name="Steinert M."/>
        </authorList>
    </citation>
    <scope>NUCLEOTIDE SEQUENCE</scope>
    <source>
        <strain evidence="2">Eric_III</strain>
        <strain evidence="3">Eric_V</strain>
    </source>
</reference>
<name>A0A2L1UA40_9BACL</name>
<dbReference type="EMBL" id="CP019717">
    <property type="protein sequence ID" value="QHZ50065.1"/>
    <property type="molecule type" value="Genomic_DNA"/>
</dbReference>
<organism evidence="2 4">
    <name type="scientific">Paenibacillus larvae subsp. larvae</name>
    <dbReference type="NCBI Taxonomy" id="147375"/>
    <lineage>
        <taxon>Bacteria</taxon>
        <taxon>Bacillati</taxon>
        <taxon>Bacillota</taxon>
        <taxon>Bacilli</taxon>
        <taxon>Bacillales</taxon>
        <taxon>Paenibacillaceae</taxon>
        <taxon>Paenibacillus</taxon>
    </lineage>
</organism>
<dbReference type="RefSeq" id="WP_024095162.1">
    <property type="nucleotide sequence ID" value="NZ_CP019651.1"/>
</dbReference>
<dbReference type="GeneID" id="64217634"/>
<keyword evidence="1" id="KW-1133">Transmembrane helix</keyword>
<dbReference type="Proteomes" id="UP000239833">
    <property type="component" value="Chromosome"/>
</dbReference>
<evidence type="ECO:0000313" key="4">
    <source>
        <dbReference type="Proteomes" id="UP000239833"/>
    </source>
</evidence>
<evidence type="ECO:0000256" key="1">
    <source>
        <dbReference type="SAM" id="Phobius"/>
    </source>
</evidence>
<protein>
    <recommendedName>
        <fullName evidence="6">DUF3899 domain-containing protein</fullName>
    </recommendedName>
</protein>
<evidence type="ECO:0000313" key="2">
    <source>
        <dbReference type="EMBL" id="AVF25021.1"/>
    </source>
</evidence>
<accession>A0A8B6WYC8</accession>
<evidence type="ECO:0000313" key="3">
    <source>
        <dbReference type="EMBL" id="QHZ50065.1"/>
    </source>
</evidence>
<sequence length="84" mass="9547">MLRQISDSLFMISLIALMFSVVFNGIFFRGFSFKKKDDNPNEYVIPKKGKIIESQDKGLKRFIRSKLTYISLGGIALSIVISLI</sequence>
<reference evidence="4" key="1">
    <citation type="submission" date="2017-02" db="EMBL/GenBank/DDBJ databases">
        <title>Delineation of Paenibacillus larvae strains originating from foulbrood outbreaks.</title>
        <authorList>
            <person name="Beims H."/>
            <person name="Bunk B."/>
            <person name="Sproeer C."/>
            <person name="Mohr K.I."/>
            <person name="Pradella S."/>
            <person name="Guenther G."/>
            <person name="Rohde M."/>
            <person name="von der Ohe W."/>
            <person name="Steinert M."/>
        </authorList>
    </citation>
    <scope>NUCLEOTIDE SEQUENCE [LARGE SCALE GENOMIC DNA]</scope>
    <source>
        <strain evidence="4">Eric_III</strain>
    </source>
</reference>
<accession>A0A6C0QMU7</accession>
<gene>
    <name evidence="2" type="ORF">ERICIII_00814</name>
    <name evidence="3" type="ORF">ERICV_00888</name>
</gene>
<dbReference type="STRING" id="147375.BXP28_20735"/>